<evidence type="ECO:0000259" key="3">
    <source>
        <dbReference type="Pfam" id="PF23099"/>
    </source>
</evidence>
<evidence type="ECO:0000259" key="1">
    <source>
        <dbReference type="Pfam" id="PF07539"/>
    </source>
</evidence>
<dbReference type="EMBL" id="JAMSHJ010000005">
    <property type="protein sequence ID" value="KAI5406457.1"/>
    <property type="molecule type" value="Genomic_DNA"/>
</dbReference>
<dbReference type="Proteomes" id="UP001058974">
    <property type="component" value="Chromosome 5"/>
</dbReference>
<reference evidence="4 5" key="1">
    <citation type="journal article" date="2022" name="Nat. Genet.">
        <title>Improved pea reference genome and pan-genome highlight genomic features and evolutionary characteristics.</title>
        <authorList>
            <person name="Yang T."/>
            <person name="Liu R."/>
            <person name="Luo Y."/>
            <person name="Hu S."/>
            <person name="Wang D."/>
            <person name="Wang C."/>
            <person name="Pandey M.K."/>
            <person name="Ge S."/>
            <person name="Xu Q."/>
            <person name="Li N."/>
            <person name="Li G."/>
            <person name="Huang Y."/>
            <person name="Saxena R.K."/>
            <person name="Ji Y."/>
            <person name="Li M."/>
            <person name="Yan X."/>
            <person name="He Y."/>
            <person name="Liu Y."/>
            <person name="Wang X."/>
            <person name="Xiang C."/>
            <person name="Varshney R.K."/>
            <person name="Ding H."/>
            <person name="Gao S."/>
            <person name="Zong X."/>
        </authorList>
    </citation>
    <scope>NUCLEOTIDE SEQUENCE [LARGE SCALE GENOMIC DNA]</scope>
    <source>
        <strain evidence="4 5">cv. Zhongwan 6</strain>
    </source>
</reference>
<dbReference type="PANTHER" id="PTHR17695">
    <property type="entry name" value="SMALL SUBUNIT PROCESSOME COMPONENT 20 HOMOLOG"/>
    <property type="match status" value="1"/>
</dbReference>
<dbReference type="GO" id="GO:0032040">
    <property type="term" value="C:small-subunit processome"/>
    <property type="evidence" value="ECO:0007669"/>
    <property type="project" value="TreeGrafter"/>
</dbReference>
<evidence type="ECO:0000313" key="4">
    <source>
        <dbReference type="EMBL" id="KAI5406457.1"/>
    </source>
</evidence>
<proteinExistence type="predicted"/>
<evidence type="ECO:0008006" key="6">
    <source>
        <dbReference type="Google" id="ProtNLM"/>
    </source>
</evidence>
<dbReference type="Pfam" id="PF07539">
    <property type="entry name" value="UTP20_N"/>
    <property type="match status" value="1"/>
</dbReference>
<protein>
    <recommendedName>
        <fullName evidence="6">Small subunit processome component 20 homolog</fullName>
    </recommendedName>
</protein>
<dbReference type="Pfam" id="PF20416">
    <property type="entry name" value="UTP20"/>
    <property type="match status" value="1"/>
</dbReference>
<organism evidence="4 5">
    <name type="scientific">Pisum sativum</name>
    <name type="common">Garden pea</name>
    <name type="synonym">Lathyrus oleraceus</name>
    <dbReference type="NCBI Taxonomy" id="3888"/>
    <lineage>
        <taxon>Eukaryota</taxon>
        <taxon>Viridiplantae</taxon>
        <taxon>Streptophyta</taxon>
        <taxon>Embryophyta</taxon>
        <taxon>Tracheophyta</taxon>
        <taxon>Spermatophyta</taxon>
        <taxon>Magnoliopsida</taxon>
        <taxon>eudicotyledons</taxon>
        <taxon>Gunneridae</taxon>
        <taxon>Pentapetalae</taxon>
        <taxon>rosids</taxon>
        <taxon>fabids</taxon>
        <taxon>Fabales</taxon>
        <taxon>Fabaceae</taxon>
        <taxon>Papilionoideae</taxon>
        <taxon>50 kb inversion clade</taxon>
        <taxon>NPAAA clade</taxon>
        <taxon>Hologalegina</taxon>
        <taxon>IRL clade</taxon>
        <taxon>Fabeae</taxon>
        <taxon>Lathyrus</taxon>
    </lineage>
</organism>
<sequence>MATPSHARAVKALNNAPGHGRFVYKSFSQRIDEIEIDVYRSLEQIKAEPKEGSFFRDCLMQWRELNTTEDFISLYEEVLTCTQTHYLVLLQKELLIAKLLSRLHMKARLSLEPLLRLIAALSRDLLEEFIPLFPRIVDSLASLLESGADREPDIIEQIFTSWSYIMMYLKKYLEQNPSEVLKATSKLRYYPKEYVREFMAEAMSFVLRQAPYEQLKIGIRCVIAEAVKEPSPCRESGVGLLLYNIMKGYSSRLHSKAERVLQLSTSETIYTIADGADQESKTILDIIKTVFKKLCETMEPEELNLVWSCLYKEVHECVSTGNIRHLRCILSVLVSAIEVEKGQKVSDYKPMLELVLLLVRSYITPLGVTKSQEDTCFVGEVLNLMLATLDGLCSYSKSMIPDCASQWAPIFKSQSSSLLHFIKKLLQKDFCLLAFKSNVISAINELMEISEEEVIHLLKSFCEKMHLDMRDSDFVDGESADALVRICNHLQGTIHSWIEMINDIAHSDISCEFDERKMALLWGVVNCYSHMSIVDAVPSLLVHLMDVVDQLLTVKADHIVDTSKKAWESIIGALLSSYNRLCNGSNLGADETKKILFFAKRYKSSSHVLSAVAGYLESKYGSSLEDIGCRMYHPELEEMTAEEVAAFGDNLCHSEKEVRISTLKILCHYKSLGEENSSMDQSAAKKRKIKASSTSIVDNTGNKSAAKKREIEASSTSIVDNTGNKSAAKKRKIEASLTSIVDNTGNNPLLVLLSIETTPVSISTSKTIQRLISKIQMDLSAGRITNVYAPLVLSGLFGILNNRFSDIWNPVLECLSVLVSLHFSLVWDTLIDYLERCLAIRETSNSAGGASVDQPAGLLGCFKIFVYPESDSTPSETILTLLLQALQKIPTVIEPRSRQFIPLFLKFLGYNTLDLASVGLFDSHACKGKEWTLILKEWLNLLKLMKNPKSFYLSHFIKEVLQNRLIEEDDPEIQFRVLDCLLNWKDDYFLPYTEHLRNLISSKITREELTTWSLSKESKMIQESHRPYLVPLVIRLLMPKVRKLKGLASRKKASICHRKAILSFIAELDITELPLFFALLIKPLQIVKKTDGPANLFWTLPIGCTSEFQASSLLEYFTLDNVATLSWKKKYGFLHVIEDVVGVFDELHIRPFLDLLVGCVVRVLESCTSSLGNLKLNGLSSDKHKSSPSSNSFCEESVVENQTLIGNSSNQLKDMRSLCLKIVSYVVNKYEDHEFGSDMWDRFFSSVKPLVDKFKQEAASSEKPSSLLSCFLAMSANHKLVALLCREESLIPDIFSILSVNSASEAIVYCVLKFVENLLSLDNQLDYEDNSAHKVLLSNIEVLMDSICCLFESDNASKRKLIKSPGETLIRIFKFLPKYIKEAEFAKRFVDTLLPFLEMKKQSSDVCIEVLQVIQNIIPILGNGSTTKILSAVSPLYISSELDMRLRICELLDVLVASDASVLLVAKLLRQLNATSSLGWLDHDVILDAYKNINTDFFRNVGVEHASLILSHCVLDMSSEETTFVYNAQSSLLSFVEFSALILLQVVSSEQELTVMQNTHSCWTKSCIQRITKKFLLKHVADAMDGPLSVRKGWMKLLSQMALKLPDVSNLKSLTVLCNEGGEANFFDNITDSVIRKRVKALSLFRNVISTNKLSEFITEKVFMRLFFNMLFDEKEGQVDHMKTACIETIASVAGQMGWKSYYALLDKCFQGASRSPDKQKLFIRLICSILDKFHFSELSHTEEPKKALVGVSDMGISDIVSSVNIRNFGVSDVNTDIQTCLYKVVLPKIQKLMDSDSEKVNVNISLAALKLLKLLPGDMMDTYLPTIVHRISNFLKSRLESIRDEARSALATCLKELGLEYLQFIVKVLRSTLKRGYELHVLGYTLNFILSKCLSSALSGKIDYCLGDLLSIIENDIFGAVAEQKEVEKIASKMKETKKKKSFESLKLVAQNVTFKNNALKLLAPVTAHLKKHVSQNVKGRLENMLHSIAAGIESNPSVDQTDLFVFIYGIVEDGLKNEIGWHENKLTKLEDKDRRTNAKKIFSGRVVASGLLCSHLITVFGIRILHKRMKGLKQGVKDENALSLLDPFVKLLSDGLSSKYEDILSASLGCLTVLVKLPLPSLQVHAERIKSAVLDIAQSSVNSISPLMQSCLTLLTMLLRNTEISLTPDQIHILIQLPIFLDLERNPSLAALSLLKGIVNRKLVVPEIYDIVTRVAELMVTSQMESIRKKCSKILLQFLLDYRLSQKRLQQHLDFLLSNLRYEHSTGRESVLEMLHAIIVKFPTNVLDEQSQTFFLHLVACLANDNDNIVRSMSGAAIKKLIGSVSTKSLESILKYALSWYLGDKQQLWGAAAQVLELLIEVAKNEFVRHIDCMPFKKKERPIDCILPVTCRILQSAIHAVTNRQESFESESILPLWKEAYYSLVMLEKMIHQFHDLCFAKDLEDIWVAICEMLLHPHSWLRNKSGRLIALYFARVTDANRENHQSSLSSYFMMTPSRLYLIATSLCCQLKMPLIDDADSDLMTQNIVFAICAVYSLLGQTASIDPSAFWSTLEQNEQNRFLKAFDLINARKGRSMFMSSSLTSSVCEDSSQLIVKNTQHILVSLLLKKMGKIALQTDAIQMEIVFNSFGKLMAQIQISSMDDCLHYAHVVLLPLYKVSEGFAGKVVADDLKKLAEDTCGKIENVMGTQNFVQVYNLIRKNLGLKRNKRKQEEKLMAVINPMRNAKRKLKISAKHRANKKRKVTTLKMGRWNRFSKNKNLTIL</sequence>
<evidence type="ECO:0000313" key="5">
    <source>
        <dbReference type="Proteomes" id="UP001058974"/>
    </source>
</evidence>
<comment type="caution">
    <text evidence="4">The sequence shown here is derived from an EMBL/GenBank/DDBJ whole genome shotgun (WGS) entry which is preliminary data.</text>
</comment>
<dbReference type="InterPro" id="IPR046523">
    <property type="entry name" value="UTP20_dom"/>
</dbReference>
<gene>
    <name evidence="4" type="ORF">KIW84_052983</name>
</gene>
<dbReference type="InterPro" id="IPR011989">
    <property type="entry name" value="ARM-like"/>
</dbReference>
<dbReference type="Gene3D" id="1.25.10.10">
    <property type="entry name" value="Leucine-rich Repeat Variant"/>
    <property type="match status" value="2"/>
</dbReference>
<dbReference type="InterPro" id="IPR011430">
    <property type="entry name" value="UTP20_N"/>
</dbReference>
<dbReference type="InterPro" id="IPR052575">
    <property type="entry name" value="SSU_processome_comp_20"/>
</dbReference>
<dbReference type="Gramene" id="Psat05G0298300-T1">
    <property type="protein sequence ID" value="KAI5406457.1"/>
    <property type="gene ID" value="KIW84_052983"/>
</dbReference>
<name>A0A9D4WRL5_PEA</name>
<feature type="domain" description="U3 small nucleolar RNA-associated protein 20" evidence="2">
    <location>
        <begin position="1797"/>
        <end position="2013"/>
    </location>
</feature>
<feature type="domain" description="U3 small nucleolar RNA-associated protein 20 N-terminal" evidence="1">
    <location>
        <begin position="935"/>
        <end position="1540"/>
    </location>
</feature>
<feature type="domain" description="U3 small nucleolar RNA-associated protein 20 C-terminal" evidence="3">
    <location>
        <begin position="2671"/>
        <end position="2746"/>
    </location>
</feature>
<dbReference type="Pfam" id="PF23099">
    <property type="entry name" value="UTP20_C"/>
    <property type="match status" value="1"/>
</dbReference>
<dbReference type="FunFam" id="1.25.10.10:FF:001843">
    <property type="entry name" value="Uncharacterized protein"/>
    <property type="match status" value="1"/>
</dbReference>
<accession>A0A9D4WRL5</accession>
<evidence type="ECO:0000259" key="2">
    <source>
        <dbReference type="Pfam" id="PF20416"/>
    </source>
</evidence>
<dbReference type="GO" id="GO:0030686">
    <property type="term" value="C:90S preribosome"/>
    <property type="evidence" value="ECO:0007669"/>
    <property type="project" value="TreeGrafter"/>
</dbReference>
<keyword evidence="5" id="KW-1185">Reference proteome</keyword>
<dbReference type="PANTHER" id="PTHR17695:SF11">
    <property type="entry name" value="SMALL SUBUNIT PROCESSOME COMPONENT 20 HOMOLOG"/>
    <property type="match status" value="1"/>
</dbReference>
<dbReference type="InterPro" id="IPR057525">
    <property type="entry name" value="UTP20_C"/>
</dbReference>
<dbReference type="SUPFAM" id="SSF48371">
    <property type="entry name" value="ARM repeat"/>
    <property type="match status" value="3"/>
</dbReference>
<dbReference type="InterPro" id="IPR016024">
    <property type="entry name" value="ARM-type_fold"/>
</dbReference>